<gene>
    <name evidence="1" type="ORF">J5837_04030</name>
</gene>
<protein>
    <submittedName>
        <fullName evidence="1">DUF1428 domain-containing protein</fullName>
    </submittedName>
</protein>
<dbReference type="AlphaFoldDB" id="A0A940X1K8"/>
<organism evidence="1 2">
    <name type="scientific">Pseudoxanthomonas helianthi</name>
    <dbReference type="NCBI Taxonomy" id="1453541"/>
    <lineage>
        <taxon>Bacteria</taxon>
        <taxon>Pseudomonadati</taxon>
        <taxon>Pseudomonadota</taxon>
        <taxon>Gammaproteobacteria</taxon>
        <taxon>Lysobacterales</taxon>
        <taxon>Lysobacteraceae</taxon>
        <taxon>Pseudoxanthomonas</taxon>
    </lineage>
</organism>
<reference evidence="1" key="1">
    <citation type="journal article" date="2016" name="Int. J. Syst. Evol. Microbiol.">
        <title>Pseudoxanthomonas helianthi sp. nov., isolated from roots of Jerusalem artichoke (Helianthus tuberosus).</title>
        <authorList>
            <person name="Kittiwongwattana C."/>
            <person name="Thawai C."/>
        </authorList>
    </citation>
    <scope>NUCLEOTIDE SEQUENCE</scope>
    <source>
        <strain evidence="1">110414</strain>
    </source>
</reference>
<comment type="caution">
    <text evidence="1">The sequence shown here is derived from an EMBL/GenBank/DDBJ whole genome shotgun (WGS) entry which is preliminary data.</text>
</comment>
<accession>A0A940X1K8</accession>
<dbReference type="PIRSF" id="PIRSF007028">
    <property type="entry name" value="UCP007028"/>
    <property type="match status" value="1"/>
</dbReference>
<dbReference type="Pfam" id="PF07237">
    <property type="entry name" value="DUF1428"/>
    <property type="match status" value="1"/>
</dbReference>
<reference evidence="1" key="2">
    <citation type="submission" date="2021-03" db="EMBL/GenBank/DDBJ databases">
        <authorList>
            <person name="Cao W."/>
        </authorList>
    </citation>
    <scope>NUCLEOTIDE SEQUENCE</scope>
    <source>
        <strain evidence="1">110414</strain>
    </source>
</reference>
<dbReference type="RefSeq" id="WP_210535420.1">
    <property type="nucleotide sequence ID" value="NZ_JAGKTC010000001.1"/>
</dbReference>
<dbReference type="Gene3D" id="3.30.70.100">
    <property type="match status" value="1"/>
</dbReference>
<dbReference type="EMBL" id="JAGKTC010000001">
    <property type="protein sequence ID" value="MBP3983586.1"/>
    <property type="molecule type" value="Genomic_DNA"/>
</dbReference>
<dbReference type="Proteomes" id="UP000673447">
    <property type="component" value="Unassembled WGS sequence"/>
</dbReference>
<dbReference type="SUPFAM" id="SSF54909">
    <property type="entry name" value="Dimeric alpha+beta barrel"/>
    <property type="match status" value="1"/>
</dbReference>
<evidence type="ECO:0000313" key="1">
    <source>
        <dbReference type="EMBL" id="MBP3983586.1"/>
    </source>
</evidence>
<sequence>MSYVDGFVVPVPKANLAEYKRFSRKAGKVWKEYGALEYIECVGDDVPPGKVTSFPQAVKLKPDEVVFFSWIVYRSRAHRDRVNKQVMADPRLAGMGPNDMPFDAKRMFWGGFKPVVEL</sequence>
<evidence type="ECO:0000313" key="2">
    <source>
        <dbReference type="Proteomes" id="UP000673447"/>
    </source>
</evidence>
<proteinExistence type="predicted"/>
<dbReference type="InterPro" id="IPR011008">
    <property type="entry name" value="Dimeric_a/b-barrel"/>
</dbReference>
<dbReference type="InterPro" id="IPR009874">
    <property type="entry name" value="DUF1428"/>
</dbReference>
<keyword evidence="2" id="KW-1185">Reference proteome</keyword>
<name>A0A940X1K8_9GAMM</name>